<organism evidence="2 3">
    <name type="scientific">Bartonella vinsonii</name>
    <name type="common">Rochalimaea vinsonii</name>
    <dbReference type="NCBI Taxonomy" id="33047"/>
    <lineage>
        <taxon>Bacteria</taxon>
        <taxon>Pseudomonadati</taxon>
        <taxon>Pseudomonadota</taxon>
        <taxon>Alphaproteobacteria</taxon>
        <taxon>Hyphomicrobiales</taxon>
        <taxon>Bartonellaceae</taxon>
        <taxon>Bartonella</taxon>
    </lineage>
</organism>
<dbReference type="Proteomes" id="UP000274201">
    <property type="component" value="Chromosome"/>
</dbReference>
<proteinExistence type="predicted"/>
<keyword evidence="1" id="KW-0812">Transmembrane</keyword>
<keyword evidence="1" id="KW-1133">Transmembrane helix</keyword>
<gene>
    <name evidence="2" type="ORF">NCTC12905_01373</name>
</gene>
<reference evidence="2 3" key="1">
    <citation type="submission" date="2018-12" db="EMBL/GenBank/DDBJ databases">
        <authorList>
            <consortium name="Pathogen Informatics"/>
        </authorList>
    </citation>
    <scope>NUCLEOTIDE SEQUENCE [LARGE SCALE GENOMIC DNA]</scope>
    <source>
        <strain evidence="2 3">NCTC12905</strain>
    </source>
</reference>
<keyword evidence="1" id="KW-0472">Membrane</keyword>
<name>A0A448V7G3_BARVI</name>
<feature type="transmembrane region" description="Helical" evidence="1">
    <location>
        <begin position="21"/>
        <end position="46"/>
    </location>
</feature>
<sequence>MTCVEEPIAMFLSDFLKEQKGFSLCLISIILFLFAGSFRKMILLVVERVKKQYKRIMKSAHKNMKQWVSINRE</sequence>
<evidence type="ECO:0000256" key="1">
    <source>
        <dbReference type="SAM" id="Phobius"/>
    </source>
</evidence>
<dbReference type="AlphaFoldDB" id="A0A448V7G3"/>
<evidence type="ECO:0000313" key="3">
    <source>
        <dbReference type="Proteomes" id="UP000274201"/>
    </source>
</evidence>
<evidence type="ECO:0000313" key="2">
    <source>
        <dbReference type="EMBL" id="VEJ45706.1"/>
    </source>
</evidence>
<dbReference type="EMBL" id="LR134529">
    <property type="protein sequence ID" value="VEJ45706.1"/>
    <property type="molecule type" value="Genomic_DNA"/>
</dbReference>
<protein>
    <submittedName>
        <fullName evidence="2">Uncharacterized protein</fullName>
    </submittedName>
</protein>
<accession>A0A448V7G3</accession>